<dbReference type="RefSeq" id="WP_341419387.1">
    <property type="nucleotide sequence ID" value="NZ_JBBPCC010000027.1"/>
</dbReference>
<comment type="caution">
    <text evidence="2">The sequence shown here is derived from an EMBL/GenBank/DDBJ whole genome shotgun (WGS) entry which is preliminary data.</text>
</comment>
<dbReference type="PANTHER" id="PTHR46066">
    <property type="entry name" value="CHITINASE DOMAIN-CONTAINING PROTEIN 1 FAMILY MEMBER"/>
    <property type="match status" value="1"/>
</dbReference>
<evidence type="ECO:0000313" key="3">
    <source>
        <dbReference type="Proteomes" id="UP001469365"/>
    </source>
</evidence>
<dbReference type="Pfam" id="PF00704">
    <property type="entry name" value="Glyco_hydro_18"/>
    <property type="match status" value="1"/>
</dbReference>
<dbReference type="GO" id="GO:0016787">
    <property type="term" value="F:hydrolase activity"/>
    <property type="evidence" value="ECO:0007669"/>
    <property type="project" value="UniProtKB-KW"/>
</dbReference>
<dbReference type="SUPFAM" id="SSF51445">
    <property type="entry name" value="(Trans)glycosidases"/>
    <property type="match status" value="1"/>
</dbReference>
<dbReference type="PANTHER" id="PTHR46066:SF2">
    <property type="entry name" value="CHITINASE DOMAIN-CONTAINING PROTEIN 1"/>
    <property type="match status" value="1"/>
</dbReference>
<dbReference type="Pfam" id="PF06347">
    <property type="entry name" value="SH3_4"/>
    <property type="match status" value="1"/>
</dbReference>
<dbReference type="Gene3D" id="3.20.20.80">
    <property type="entry name" value="Glycosidases"/>
    <property type="match status" value="1"/>
</dbReference>
<dbReference type="Gene3D" id="3.10.50.10">
    <property type="match status" value="1"/>
</dbReference>
<keyword evidence="2" id="KW-0378">Hydrolase</keyword>
<dbReference type="InterPro" id="IPR010466">
    <property type="entry name" value="DUF1058"/>
</dbReference>
<keyword evidence="3" id="KW-1185">Reference proteome</keyword>
<dbReference type="Gene3D" id="2.30.30.40">
    <property type="entry name" value="SH3 Domains"/>
    <property type="match status" value="1"/>
</dbReference>
<evidence type="ECO:0000313" key="2">
    <source>
        <dbReference type="EMBL" id="MEK8132263.1"/>
    </source>
</evidence>
<dbReference type="PROSITE" id="PS51910">
    <property type="entry name" value="GH18_2"/>
    <property type="match status" value="1"/>
</dbReference>
<dbReference type="InterPro" id="IPR029070">
    <property type="entry name" value="Chitinase_insertion_sf"/>
</dbReference>
<evidence type="ECO:0000259" key="1">
    <source>
        <dbReference type="PROSITE" id="PS51910"/>
    </source>
</evidence>
<reference evidence="2 3" key="1">
    <citation type="submission" date="2024-04" db="EMBL/GenBank/DDBJ databases">
        <title>draft genome sequnece of Paenibacillus filicis.</title>
        <authorList>
            <person name="Kim D.-U."/>
        </authorList>
    </citation>
    <scope>NUCLEOTIDE SEQUENCE [LARGE SCALE GENOMIC DNA]</scope>
    <source>
        <strain evidence="2 3">KACC14197</strain>
    </source>
</reference>
<dbReference type="SUPFAM" id="SSF55383">
    <property type="entry name" value="Copper amine oxidase, domain N"/>
    <property type="match status" value="1"/>
</dbReference>
<feature type="domain" description="GH18" evidence="1">
    <location>
        <begin position="238"/>
        <end position="555"/>
    </location>
</feature>
<dbReference type="InterPro" id="IPR017853">
    <property type="entry name" value="GH"/>
</dbReference>
<accession>A0ABU9DTQ2</accession>
<sequence length="555" mass="63534">MLALAAAAILAAYYWTVYVPSGKHEPPTFDGNPKPVFYQGGMLQDPAVGSKESLKLSFDTVQERIDPSVLYEQKSESTIITTQSKVVRLRTSQLTGMINEKPFTLKFPLEKSGGKLYLPIDPLRSFYRIDLRESEETGAVLLFLEGDTIRWLRTVSYEGKPDKTIAMRRDPSIKAPILADVRQAENLILWGEEGEWYRVQLTNGYRGYVRKSDAVVDREEKVPVNKEPDFQPKRPITGKINLTWEHVVSKNPDTSKIGEMPGVNVVSPTWFHLQDGEGNLQNLADPAYVQWSRSKGYHIWPIFSNGFDPKRTTEALSTYDKRLNMIKQLLSFSQLYGLDGINIDFENVDLKDKQNLVQFVRELTPLLHEQGLVVSIDVTPRSTNEMWSMFYDRKALIESVDYMMLMAYDEHWASSPKAGSVASLKWVEESIQGLLRQDKIPPSKLVLGIPFYTRVWTEETKNGKATVSSRAVFMEMPQRIIREQKLTPTFSEETGQNYIEYKEAGKLQRIWIEDETSVRARMKLVKELGLAGVASWRRGFEVPDAWNWIKEELAK</sequence>
<proteinExistence type="predicted"/>
<name>A0ABU9DTQ2_9BACL</name>
<dbReference type="InterPro" id="IPR001223">
    <property type="entry name" value="Glyco_hydro18_cat"/>
</dbReference>
<dbReference type="InterPro" id="IPR036582">
    <property type="entry name" value="Mao_N_sf"/>
</dbReference>
<protein>
    <submittedName>
        <fullName evidence="2">Glycosyl hydrolase family 18 protein</fullName>
    </submittedName>
</protein>
<dbReference type="SMART" id="SM00636">
    <property type="entry name" value="Glyco_18"/>
    <property type="match status" value="1"/>
</dbReference>
<dbReference type="Proteomes" id="UP001469365">
    <property type="component" value="Unassembled WGS sequence"/>
</dbReference>
<dbReference type="EMBL" id="JBBPCC010000027">
    <property type="protein sequence ID" value="MEK8132263.1"/>
    <property type="molecule type" value="Genomic_DNA"/>
</dbReference>
<dbReference type="InterPro" id="IPR011583">
    <property type="entry name" value="Chitinase_II/V-like_cat"/>
</dbReference>
<organism evidence="2 3">
    <name type="scientific">Paenibacillus filicis</name>
    <dbReference type="NCBI Taxonomy" id="669464"/>
    <lineage>
        <taxon>Bacteria</taxon>
        <taxon>Bacillati</taxon>
        <taxon>Bacillota</taxon>
        <taxon>Bacilli</taxon>
        <taxon>Bacillales</taxon>
        <taxon>Paenibacillaceae</taxon>
        <taxon>Paenibacillus</taxon>
    </lineage>
</organism>
<gene>
    <name evidence="2" type="ORF">WMW72_30625</name>
</gene>